<dbReference type="SUPFAM" id="SSF47413">
    <property type="entry name" value="lambda repressor-like DNA-binding domains"/>
    <property type="match status" value="1"/>
</dbReference>
<dbReference type="CDD" id="cd00093">
    <property type="entry name" value="HTH_XRE"/>
    <property type="match status" value="1"/>
</dbReference>
<dbReference type="PANTHER" id="PTHR36511:SF3">
    <property type="entry name" value="ANTITOXIN HIGA-2"/>
    <property type="match status" value="1"/>
</dbReference>
<organism evidence="5 6">
    <name type="scientific">Halobacteriovorax marinus</name>
    <dbReference type="NCBI Taxonomy" id="97084"/>
    <lineage>
        <taxon>Bacteria</taxon>
        <taxon>Pseudomonadati</taxon>
        <taxon>Bdellovibrionota</taxon>
        <taxon>Bacteriovoracia</taxon>
        <taxon>Bacteriovoracales</taxon>
        <taxon>Halobacteriovoraceae</taxon>
        <taxon>Halobacteriovorax</taxon>
    </lineage>
</organism>
<keyword evidence="1" id="KW-0805">Transcription regulation</keyword>
<dbReference type="AlphaFoldDB" id="A0A1Y5F4B0"/>
<evidence type="ECO:0000313" key="5">
    <source>
        <dbReference type="EMBL" id="OUR95235.1"/>
    </source>
</evidence>
<accession>A0A1Y5F4B0</accession>
<keyword evidence="3" id="KW-0804">Transcription</keyword>
<proteinExistence type="predicted"/>
<name>A0A1Y5F4B0_9BACT</name>
<comment type="caution">
    <text evidence="5">The sequence shown here is derived from an EMBL/GenBank/DDBJ whole genome shotgun (WGS) entry which is preliminary data.</text>
</comment>
<sequence length="117" mass="13060">MSVTKRKKIKVTNKNFGDLLLTSAEEALDHARGRVTLKTETLDLPAEPPKFSKSRIKKIREQILDVSQPIFATILACSPSAVKSWERGENSPSGSTRRLLQIIENDPTHFLESISNS</sequence>
<dbReference type="InterPro" id="IPR052359">
    <property type="entry name" value="HTH-type_reg/antitoxin"/>
</dbReference>
<dbReference type="Gene3D" id="1.10.260.40">
    <property type="entry name" value="lambda repressor-like DNA-binding domains"/>
    <property type="match status" value="1"/>
</dbReference>
<keyword evidence="2" id="KW-0238">DNA-binding</keyword>
<protein>
    <recommendedName>
        <fullName evidence="4">HTH cro/C1-type domain-containing protein</fullName>
    </recommendedName>
</protein>
<dbReference type="Proteomes" id="UP000196531">
    <property type="component" value="Unassembled WGS sequence"/>
</dbReference>
<reference evidence="6" key="1">
    <citation type="journal article" date="2017" name="Proc. Natl. Acad. Sci. U.S.A.">
        <title>Simulation of Deepwater Horizon oil plume reveals substrate specialization within a complex community of hydrocarbon-degraders.</title>
        <authorList>
            <person name="Hu P."/>
            <person name="Dubinsky E.A."/>
            <person name="Probst A.J."/>
            <person name="Wang J."/>
            <person name="Sieber C.M.K."/>
            <person name="Tom L.M."/>
            <person name="Gardinali P."/>
            <person name="Banfield J.F."/>
            <person name="Atlas R.M."/>
            <person name="Andersen G.L."/>
        </authorList>
    </citation>
    <scope>NUCLEOTIDE SEQUENCE [LARGE SCALE GENOMIC DNA]</scope>
</reference>
<feature type="domain" description="HTH cro/C1-type" evidence="4">
    <location>
        <begin position="56"/>
        <end position="110"/>
    </location>
</feature>
<evidence type="ECO:0000256" key="2">
    <source>
        <dbReference type="ARBA" id="ARBA00023125"/>
    </source>
</evidence>
<dbReference type="EMBL" id="MAAO01000008">
    <property type="protein sequence ID" value="OUR95235.1"/>
    <property type="molecule type" value="Genomic_DNA"/>
</dbReference>
<evidence type="ECO:0000313" key="6">
    <source>
        <dbReference type="Proteomes" id="UP000196531"/>
    </source>
</evidence>
<dbReference type="GO" id="GO:0003677">
    <property type="term" value="F:DNA binding"/>
    <property type="evidence" value="ECO:0007669"/>
    <property type="project" value="UniProtKB-KW"/>
</dbReference>
<dbReference type="PANTHER" id="PTHR36511">
    <property type="entry name" value="MERR FAMILY BACTERIAL REGULATORY PROTEIN"/>
    <property type="match status" value="1"/>
</dbReference>
<dbReference type="InterPro" id="IPR001387">
    <property type="entry name" value="Cro/C1-type_HTH"/>
</dbReference>
<evidence type="ECO:0000256" key="1">
    <source>
        <dbReference type="ARBA" id="ARBA00023015"/>
    </source>
</evidence>
<dbReference type="PROSITE" id="PS50943">
    <property type="entry name" value="HTH_CROC1"/>
    <property type="match status" value="1"/>
</dbReference>
<evidence type="ECO:0000256" key="3">
    <source>
        <dbReference type="ARBA" id="ARBA00023163"/>
    </source>
</evidence>
<gene>
    <name evidence="5" type="ORF">A9Q84_15445</name>
</gene>
<dbReference type="InterPro" id="IPR010982">
    <property type="entry name" value="Lambda_DNA-bd_dom_sf"/>
</dbReference>
<evidence type="ECO:0000259" key="4">
    <source>
        <dbReference type="PROSITE" id="PS50943"/>
    </source>
</evidence>